<feature type="transmembrane region" description="Helical" evidence="7">
    <location>
        <begin position="309"/>
        <end position="329"/>
    </location>
</feature>
<reference evidence="10 11" key="1">
    <citation type="submission" date="2015-11" db="EMBL/GenBank/DDBJ databases">
        <title>Genomic analysis of 38 Legionella species identifies large and diverse effector repertoires.</title>
        <authorList>
            <person name="Burstein D."/>
            <person name="Amaro F."/>
            <person name="Zusman T."/>
            <person name="Lifshitz Z."/>
            <person name="Cohen O."/>
            <person name="Gilbert J.A."/>
            <person name="Pupko T."/>
            <person name="Shuman H.A."/>
            <person name="Segal G."/>
        </authorList>
    </citation>
    <scope>NUCLEOTIDE SEQUENCE [LARGE SCALE GENOMIC DNA]</scope>
    <source>
        <strain evidence="10 11">Mt.St.Helens-9</strain>
    </source>
</reference>
<evidence type="ECO:0000259" key="9">
    <source>
        <dbReference type="PROSITE" id="PS50929"/>
    </source>
</evidence>
<dbReference type="InterPro" id="IPR027417">
    <property type="entry name" value="P-loop_NTPase"/>
</dbReference>
<feature type="transmembrane region" description="Helical" evidence="7">
    <location>
        <begin position="422"/>
        <end position="444"/>
    </location>
</feature>
<feature type="transmembrane region" description="Helical" evidence="7">
    <location>
        <begin position="205"/>
        <end position="233"/>
    </location>
</feature>
<dbReference type="Gene3D" id="3.40.50.300">
    <property type="entry name" value="P-loop containing nucleotide triphosphate hydrolases"/>
    <property type="match status" value="1"/>
</dbReference>
<dbReference type="PROSITE" id="PS50929">
    <property type="entry name" value="ABC_TM1F"/>
    <property type="match status" value="1"/>
</dbReference>
<dbReference type="SUPFAM" id="SSF90123">
    <property type="entry name" value="ABC transporter transmembrane region"/>
    <property type="match status" value="1"/>
</dbReference>
<dbReference type="EMBL" id="LNYX01000014">
    <property type="protein sequence ID" value="KTD63900.1"/>
    <property type="molecule type" value="Genomic_DNA"/>
</dbReference>
<keyword evidence="6 7" id="KW-0472">Membrane</keyword>
<dbReference type="PROSITE" id="PS50893">
    <property type="entry name" value="ABC_TRANSPORTER_2"/>
    <property type="match status" value="1"/>
</dbReference>
<dbReference type="PANTHER" id="PTHR24221">
    <property type="entry name" value="ATP-BINDING CASSETTE SUB-FAMILY B"/>
    <property type="match status" value="1"/>
</dbReference>
<sequence length="712" mass="81254">MNNSHQVPPDCEDVLQEVINHRQQPKSALDFADRCFIISRIIAKNSGLKITIKPGGFSASLSLENLLESVACDNKFRVREFRLKKDWHHFDCGSFIALYKNQPCAFVFQQNKGYILIDPEKEIPVKLTSNMTKYITPQAYTFCPALPDKILKLGTVLHFLLQPFKTEIIYSVVLQLFMSILLLTIPFFTGYLIDSIIPQANLHYLFQTTILFLLVLIVLIIFQLMQTIIFMQLQLKTKYRLQMAIWDRLLRFPLSFFRRFTAGDLHFRCTVVNDIQQELQTGTIQIIVSSLLSLLNLVIMFVINVNLGLTVIALLLIMVIATFLVNLRALREQREVVNQKIKLNSTLLSLITIIAKIRVHHKEHHAFRWWNHFFGKKMIHHQNASRYEYYLQIFSLGWSGLSILVIYGLVFLQGTNLSFGQFIIFNAAFMQFFAAMILLANTVLSSIEIAPIYQKVLPILRQPVEETRPLGNESIFKGDIDFNQVMFRYSGNEKPLFVDFNLTIKPHSFVAIVGPSGAGKSTLLRLLLGLETITSGSIKFNGIDLQKIDGNYLRKHVGAVLQSSRILPGTIFENIAGRNMQMSREQAWDIIKKIGLEQVIHDLPMGIDTFINDGIQTLSGGEMQRIILARAVSSSPHLLLLDEATSALDNKIQYEVQQFLQNLAVTRIVVAHRLSTIRHADIIHVIEKGRCVESGNYQELLRAKGVFFNMIQ</sequence>
<name>A0A0W0Z446_LEGSP</name>
<feature type="transmembrane region" description="Helical" evidence="7">
    <location>
        <begin position="284"/>
        <end position="303"/>
    </location>
</feature>
<comment type="caution">
    <text evidence="10">The sequence shown here is derived from an EMBL/GenBank/DDBJ whole genome shotgun (WGS) entry which is preliminary data.</text>
</comment>
<feature type="domain" description="ABC transmembrane type-1" evidence="9">
    <location>
        <begin position="171"/>
        <end position="448"/>
    </location>
</feature>
<feature type="transmembrane region" description="Helical" evidence="7">
    <location>
        <begin position="168"/>
        <end position="193"/>
    </location>
</feature>
<dbReference type="InterPro" id="IPR039421">
    <property type="entry name" value="Type_1_exporter"/>
</dbReference>
<feature type="transmembrane region" description="Helical" evidence="7">
    <location>
        <begin position="389"/>
        <end position="410"/>
    </location>
</feature>
<dbReference type="STRING" id="452.Lspi_1419"/>
<evidence type="ECO:0000256" key="7">
    <source>
        <dbReference type="SAM" id="Phobius"/>
    </source>
</evidence>
<evidence type="ECO:0000256" key="4">
    <source>
        <dbReference type="ARBA" id="ARBA00022840"/>
    </source>
</evidence>
<dbReference type="EC" id="3.6.3.44" evidence="10"/>
<evidence type="ECO:0000256" key="2">
    <source>
        <dbReference type="ARBA" id="ARBA00022692"/>
    </source>
</evidence>
<organism evidence="10 11">
    <name type="scientific">Legionella spiritensis</name>
    <dbReference type="NCBI Taxonomy" id="452"/>
    <lineage>
        <taxon>Bacteria</taxon>
        <taxon>Pseudomonadati</taxon>
        <taxon>Pseudomonadota</taxon>
        <taxon>Gammaproteobacteria</taxon>
        <taxon>Legionellales</taxon>
        <taxon>Legionellaceae</taxon>
        <taxon>Legionella</taxon>
    </lineage>
</organism>
<comment type="subcellular location">
    <subcellularLocation>
        <location evidence="1">Cell membrane</location>
        <topology evidence="1">Multi-pass membrane protein</topology>
    </subcellularLocation>
</comment>
<evidence type="ECO:0000256" key="1">
    <source>
        <dbReference type="ARBA" id="ARBA00004651"/>
    </source>
</evidence>
<dbReference type="PANTHER" id="PTHR24221:SF654">
    <property type="entry name" value="ATP-BINDING CASSETTE SUB-FAMILY B MEMBER 6"/>
    <property type="match status" value="1"/>
</dbReference>
<dbReference type="InterPro" id="IPR003593">
    <property type="entry name" value="AAA+_ATPase"/>
</dbReference>
<dbReference type="InterPro" id="IPR011527">
    <property type="entry name" value="ABC1_TM_dom"/>
</dbReference>
<evidence type="ECO:0000256" key="6">
    <source>
        <dbReference type="ARBA" id="ARBA00023136"/>
    </source>
</evidence>
<dbReference type="AlphaFoldDB" id="A0A0W0Z446"/>
<dbReference type="OrthoDB" id="9787557at2"/>
<dbReference type="GO" id="GO:0034040">
    <property type="term" value="F:ATPase-coupled lipid transmembrane transporter activity"/>
    <property type="evidence" value="ECO:0007669"/>
    <property type="project" value="TreeGrafter"/>
</dbReference>
<dbReference type="PATRIC" id="fig|452.5.peg.1571"/>
<proteinExistence type="predicted"/>
<evidence type="ECO:0000313" key="11">
    <source>
        <dbReference type="Proteomes" id="UP000054877"/>
    </source>
</evidence>
<dbReference type="GO" id="GO:0005524">
    <property type="term" value="F:ATP binding"/>
    <property type="evidence" value="ECO:0007669"/>
    <property type="project" value="UniProtKB-KW"/>
</dbReference>
<dbReference type="PROSITE" id="PS00211">
    <property type="entry name" value="ABC_TRANSPORTER_1"/>
    <property type="match status" value="1"/>
</dbReference>
<gene>
    <name evidence="10" type="ORF">Lspi_1419</name>
</gene>
<dbReference type="InterPro" id="IPR003439">
    <property type="entry name" value="ABC_transporter-like_ATP-bd"/>
</dbReference>
<dbReference type="Pfam" id="PF00664">
    <property type="entry name" value="ABC_membrane"/>
    <property type="match status" value="1"/>
</dbReference>
<dbReference type="RefSeq" id="WP_058483350.1">
    <property type="nucleotide sequence ID" value="NZ_CAAAII010000001.1"/>
</dbReference>
<evidence type="ECO:0000259" key="8">
    <source>
        <dbReference type="PROSITE" id="PS50893"/>
    </source>
</evidence>
<protein>
    <submittedName>
        <fullName evidence="10">ABC transporter</fullName>
        <ecNumber evidence="10">3.6.3.44</ecNumber>
    </submittedName>
</protein>
<dbReference type="InterPro" id="IPR017871">
    <property type="entry name" value="ABC_transporter-like_CS"/>
</dbReference>
<keyword evidence="11" id="KW-1185">Reference proteome</keyword>
<dbReference type="GO" id="GO:0016887">
    <property type="term" value="F:ATP hydrolysis activity"/>
    <property type="evidence" value="ECO:0007669"/>
    <property type="project" value="InterPro"/>
</dbReference>
<dbReference type="GO" id="GO:0005886">
    <property type="term" value="C:plasma membrane"/>
    <property type="evidence" value="ECO:0007669"/>
    <property type="project" value="UniProtKB-SubCell"/>
</dbReference>
<dbReference type="InterPro" id="IPR036640">
    <property type="entry name" value="ABC1_TM_sf"/>
</dbReference>
<feature type="domain" description="ABC transporter" evidence="8">
    <location>
        <begin position="480"/>
        <end position="711"/>
    </location>
</feature>
<dbReference type="Gene3D" id="1.20.1560.10">
    <property type="entry name" value="ABC transporter type 1, transmembrane domain"/>
    <property type="match status" value="1"/>
</dbReference>
<keyword evidence="10" id="KW-0378">Hydrolase</keyword>
<keyword evidence="3" id="KW-0547">Nucleotide-binding</keyword>
<dbReference type="GO" id="GO:0140359">
    <property type="term" value="F:ABC-type transporter activity"/>
    <property type="evidence" value="ECO:0007669"/>
    <property type="project" value="InterPro"/>
</dbReference>
<dbReference type="SUPFAM" id="SSF52540">
    <property type="entry name" value="P-loop containing nucleoside triphosphate hydrolases"/>
    <property type="match status" value="1"/>
</dbReference>
<accession>A0A0W0Z446</accession>
<keyword evidence="4" id="KW-0067">ATP-binding</keyword>
<keyword evidence="2 7" id="KW-0812">Transmembrane</keyword>
<evidence type="ECO:0000256" key="3">
    <source>
        <dbReference type="ARBA" id="ARBA00022741"/>
    </source>
</evidence>
<evidence type="ECO:0000313" key="10">
    <source>
        <dbReference type="EMBL" id="KTD63900.1"/>
    </source>
</evidence>
<dbReference type="Pfam" id="PF00005">
    <property type="entry name" value="ABC_tran"/>
    <property type="match status" value="1"/>
</dbReference>
<keyword evidence="5 7" id="KW-1133">Transmembrane helix</keyword>
<evidence type="ECO:0000256" key="5">
    <source>
        <dbReference type="ARBA" id="ARBA00022989"/>
    </source>
</evidence>
<dbReference type="SMART" id="SM00382">
    <property type="entry name" value="AAA"/>
    <property type="match status" value="1"/>
</dbReference>
<dbReference type="Proteomes" id="UP000054877">
    <property type="component" value="Unassembled WGS sequence"/>
</dbReference>